<evidence type="ECO:0000313" key="2">
    <source>
        <dbReference type="EMBL" id="CAH1440997.1"/>
    </source>
</evidence>
<name>A0AAU9NT39_9ASTR</name>
<evidence type="ECO:0000313" key="3">
    <source>
        <dbReference type="Proteomes" id="UP001157418"/>
    </source>
</evidence>
<evidence type="ECO:0008006" key="4">
    <source>
        <dbReference type="Google" id="ProtNLM"/>
    </source>
</evidence>
<protein>
    <recommendedName>
        <fullName evidence="4">Retrotransposon gag domain-containing protein</fullName>
    </recommendedName>
</protein>
<dbReference type="AlphaFoldDB" id="A0AAU9NT39"/>
<comment type="caution">
    <text evidence="2">The sequence shown here is derived from an EMBL/GenBank/DDBJ whole genome shotgun (WGS) entry which is preliminary data.</text>
</comment>
<gene>
    <name evidence="2" type="ORF">LVIROSA_LOCUS27096</name>
</gene>
<dbReference type="Proteomes" id="UP001157418">
    <property type="component" value="Unassembled WGS sequence"/>
</dbReference>
<dbReference type="PANTHER" id="PTHR47481:SF40">
    <property type="entry name" value="RETROTRANSPOSON GAG DOMAIN-CONTAINING PROTEIN"/>
    <property type="match status" value="1"/>
</dbReference>
<proteinExistence type="predicted"/>
<reference evidence="2 3" key="1">
    <citation type="submission" date="2022-01" db="EMBL/GenBank/DDBJ databases">
        <authorList>
            <person name="Xiong W."/>
            <person name="Schranz E."/>
        </authorList>
    </citation>
    <scope>NUCLEOTIDE SEQUENCE [LARGE SCALE GENOMIC DNA]</scope>
</reference>
<accession>A0AAU9NT39</accession>
<feature type="compositionally biased region" description="Low complexity" evidence="1">
    <location>
        <begin position="182"/>
        <end position="195"/>
    </location>
</feature>
<feature type="region of interest" description="Disordered" evidence="1">
    <location>
        <begin position="153"/>
        <end position="231"/>
    </location>
</feature>
<feature type="compositionally biased region" description="Polar residues" evidence="1">
    <location>
        <begin position="196"/>
        <end position="211"/>
    </location>
</feature>
<dbReference type="EMBL" id="CAKMRJ010005412">
    <property type="protein sequence ID" value="CAH1440997.1"/>
    <property type="molecule type" value="Genomic_DNA"/>
</dbReference>
<sequence>MYDTWLEIDAIVLQWIYGTISNVLLGQVLDLDFTAYDAWSKLQNIFFNNKGSRASTLEHEFNNLTLRAMTSLEAYCRRLKDLLGQLNDVECPVNEKCLVLQLVRCLPSEFDTVATYINQTSPTWDNACSMLQLENQRQCAQETHSPMEVTATVDHEPQSNAQPRRGDIANKGRPSHPRNSNRRFSSSSSSQNRENQAPTSRLQAMNQNNPRSLHPGQNRPPRSTYPPPYWAAPWWASPPPCPYPTQPSWGSPWLAPPT</sequence>
<organism evidence="2 3">
    <name type="scientific">Lactuca virosa</name>
    <dbReference type="NCBI Taxonomy" id="75947"/>
    <lineage>
        <taxon>Eukaryota</taxon>
        <taxon>Viridiplantae</taxon>
        <taxon>Streptophyta</taxon>
        <taxon>Embryophyta</taxon>
        <taxon>Tracheophyta</taxon>
        <taxon>Spermatophyta</taxon>
        <taxon>Magnoliopsida</taxon>
        <taxon>eudicotyledons</taxon>
        <taxon>Gunneridae</taxon>
        <taxon>Pentapetalae</taxon>
        <taxon>asterids</taxon>
        <taxon>campanulids</taxon>
        <taxon>Asterales</taxon>
        <taxon>Asteraceae</taxon>
        <taxon>Cichorioideae</taxon>
        <taxon>Cichorieae</taxon>
        <taxon>Lactucinae</taxon>
        <taxon>Lactuca</taxon>
    </lineage>
</organism>
<dbReference type="PANTHER" id="PTHR47481">
    <property type="match status" value="1"/>
</dbReference>
<dbReference type="Pfam" id="PF14223">
    <property type="entry name" value="Retrotran_gag_2"/>
    <property type="match status" value="1"/>
</dbReference>
<evidence type="ECO:0000256" key="1">
    <source>
        <dbReference type="SAM" id="MobiDB-lite"/>
    </source>
</evidence>
<keyword evidence="3" id="KW-1185">Reference proteome</keyword>